<dbReference type="EC" id="5.2.1.8" evidence="3 12"/>
<dbReference type="GO" id="GO:0003755">
    <property type="term" value="F:peptidyl-prolyl cis-trans isomerase activity"/>
    <property type="evidence" value="ECO:0007669"/>
    <property type="project" value="UniProtKB-UniRule"/>
</dbReference>
<comment type="subcellular location">
    <subcellularLocation>
        <location evidence="12">Cytoplasm</location>
    </subcellularLocation>
    <text evidence="12">About half TF is bound to the ribosome near the polypeptide exit tunnel while the other half is free in the cytoplasm.</text>
</comment>
<dbReference type="InterPro" id="IPR008880">
    <property type="entry name" value="Trigger_fac_C"/>
</dbReference>
<dbReference type="Pfam" id="PF00254">
    <property type="entry name" value="FKBP_C"/>
    <property type="match status" value="1"/>
</dbReference>
<evidence type="ECO:0000256" key="6">
    <source>
        <dbReference type="ARBA" id="ARBA00023110"/>
    </source>
</evidence>
<organism evidence="16 17">
    <name type="scientific">Fulvimarina endophytica</name>
    <dbReference type="NCBI Taxonomy" id="2293836"/>
    <lineage>
        <taxon>Bacteria</taxon>
        <taxon>Pseudomonadati</taxon>
        <taxon>Pseudomonadota</taxon>
        <taxon>Alphaproteobacteria</taxon>
        <taxon>Hyphomicrobiales</taxon>
        <taxon>Aurantimonadaceae</taxon>
        <taxon>Fulvimarina</taxon>
    </lineage>
</organism>
<evidence type="ECO:0000256" key="3">
    <source>
        <dbReference type="ARBA" id="ARBA00013194"/>
    </source>
</evidence>
<evidence type="ECO:0000256" key="4">
    <source>
        <dbReference type="ARBA" id="ARBA00016902"/>
    </source>
</evidence>
<comment type="catalytic activity">
    <reaction evidence="1 12 13">
        <text>[protein]-peptidylproline (omega=180) = [protein]-peptidylproline (omega=0)</text>
        <dbReference type="Rhea" id="RHEA:16237"/>
        <dbReference type="Rhea" id="RHEA-COMP:10747"/>
        <dbReference type="Rhea" id="RHEA-COMP:10748"/>
        <dbReference type="ChEBI" id="CHEBI:83833"/>
        <dbReference type="ChEBI" id="CHEBI:83834"/>
        <dbReference type="EC" id="5.2.1.8"/>
    </reaction>
</comment>
<dbReference type="Proteomes" id="UP000264310">
    <property type="component" value="Unassembled WGS sequence"/>
</dbReference>
<evidence type="ECO:0000256" key="13">
    <source>
        <dbReference type="PROSITE-ProRule" id="PRU00277"/>
    </source>
</evidence>
<evidence type="ECO:0000256" key="9">
    <source>
        <dbReference type="ARBA" id="ARBA00023306"/>
    </source>
</evidence>
<name>A0A371XAT9_9HYPH</name>
<accession>A0A371XAT9</accession>
<dbReference type="GO" id="GO:0015031">
    <property type="term" value="P:protein transport"/>
    <property type="evidence" value="ECO:0007669"/>
    <property type="project" value="UniProtKB-UniRule"/>
</dbReference>
<dbReference type="OrthoDB" id="9767721at2"/>
<evidence type="ECO:0000313" key="16">
    <source>
        <dbReference type="EMBL" id="RFC66355.1"/>
    </source>
</evidence>
<evidence type="ECO:0000256" key="12">
    <source>
        <dbReference type="HAMAP-Rule" id="MF_00303"/>
    </source>
</evidence>
<dbReference type="InterPro" id="IPR036611">
    <property type="entry name" value="Trigger_fac_ribosome-bd_sf"/>
</dbReference>
<keyword evidence="17" id="KW-1185">Reference proteome</keyword>
<dbReference type="PANTHER" id="PTHR30560">
    <property type="entry name" value="TRIGGER FACTOR CHAPERONE AND PEPTIDYL-PROLYL CIS/TRANS ISOMERASE"/>
    <property type="match status" value="1"/>
</dbReference>
<reference evidence="16 17" key="1">
    <citation type="submission" date="2018-08" db="EMBL/GenBank/DDBJ databases">
        <title>Fulvimarina sp. 85, whole genome shotgun sequence.</title>
        <authorList>
            <person name="Tuo L."/>
        </authorList>
    </citation>
    <scope>NUCLEOTIDE SEQUENCE [LARGE SCALE GENOMIC DNA]</scope>
    <source>
        <strain evidence="16 17">85</strain>
    </source>
</reference>
<dbReference type="GO" id="GO:0044183">
    <property type="term" value="F:protein folding chaperone"/>
    <property type="evidence" value="ECO:0007669"/>
    <property type="project" value="TreeGrafter"/>
</dbReference>
<evidence type="ECO:0000256" key="14">
    <source>
        <dbReference type="RuleBase" id="RU003914"/>
    </source>
</evidence>
<dbReference type="Pfam" id="PF05697">
    <property type="entry name" value="Trigger_N"/>
    <property type="match status" value="1"/>
</dbReference>
<dbReference type="SUPFAM" id="SSF102735">
    <property type="entry name" value="Trigger factor ribosome-binding domain"/>
    <property type="match status" value="1"/>
</dbReference>
<dbReference type="PIRSF" id="PIRSF003095">
    <property type="entry name" value="Trigger_factor"/>
    <property type="match status" value="1"/>
</dbReference>
<comment type="function">
    <text evidence="10 12">Involved in protein export. Acts as a chaperone by maintaining the newly synthesized protein in an open conformation. Functions as a peptidyl-prolyl cis-trans isomerase.</text>
</comment>
<comment type="caution">
    <text evidence="16">The sequence shown here is derived from an EMBL/GenBank/DDBJ whole genome shotgun (WGS) entry which is preliminary data.</text>
</comment>
<dbReference type="InterPro" id="IPR008881">
    <property type="entry name" value="Trigger_fac_ribosome-bd_bac"/>
</dbReference>
<dbReference type="GO" id="GO:0043022">
    <property type="term" value="F:ribosome binding"/>
    <property type="evidence" value="ECO:0007669"/>
    <property type="project" value="TreeGrafter"/>
</dbReference>
<dbReference type="InterPro" id="IPR001179">
    <property type="entry name" value="PPIase_FKBP_dom"/>
</dbReference>
<proteinExistence type="inferred from homology"/>
<evidence type="ECO:0000313" key="17">
    <source>
        <dbReference type="Proteomes" id="UP000264310"/>
    </source>
</evidence>
<dbReference type="Gene3D" id="3.30.70.1050">
    <property type="entry name" value="Trigger factor ribosome-binding domain"/>
    <property type="match status" value="1"/>
</dbReference>
<keyword evidence="8 12" id="KW-0413">Isomerase</keyword>
<evidence type="ECO:0000256" key="10">
    <source>
        <dbReference type="ARBA" id="ARBA00024849"/>
    </source>
</evidence>
<keyword evidence="7 12" id="KW-0143">Chaperone</keyword>
<dbReference type="GO" id="GO:0005737">
    <property type="term" value="C:cytoplasm"/>
    <property type="evidence" value="ECO:0007669"/>
    <property type="project" value="UniProtKB-SubCell"/>
</dbReference>
<dbReference type="GO" id="GO:0051083">
    <property type="term" value="P:'de novo' cotranslational protein folding"/>
    <property type="evidence" value="ECO:0007669"/>
    <property type="project" value="TreeGrafter"/>
</dbReference>
<keyword evidence="6 12" id="KW-0697">Rotamase</keyword>
<dbReference type="RefSeq" id="WP_116681607.1">
    <property type="nucleotide sequence ID" value="NZ_QURL01000001.1"/>
</dbReference>
<keyword evidence="9 12" id="KW-0131">Cell cycle</keyword>
<comment type="similarity">
    <text evidence="2 12 14">Belongs to the FKBP-type PPIase family. Tig subfamily.</text>
</comment>
<dbReference type="FunFam" id="3.10.50.40:FF:000001">
    <property type="entry name" value="Trigger factor"/>
    <property type="match status" value="1"/>
</dbReference>
<evidence type="ECO:0000256" key="5">
    <source>
        <dbReference type="ARBA" id="ARBA00022618"/>
    </source>
</evidence>
<dbReference type="EMBL" id="QURL01000001">
    <property type="protein sequence ID" value="RFC66355.1"/>
    <property type="molecule type" value="Genomic_DNA"/>
</dbReference>
<keyword evidence="5 12" id="KW-0132">Cell division</keyword>
<dbReference type="Pfam" id="PF05698">
    <property type="entry name" value="Trigger_C"/>
    <property type="match status" value="1"/>
</dbReference>
<dbReference type="PROSITE" id="PS50059">
    <property type="entry name" value="FKBP_PPIASE"/>
    <property type="match status" value="1"/>
</dbReference>
<evidence type="ECO:0000256" key="11">
    <source>
        <dbReference type="ARBA" id="ARBA00029986"/>
    </source>
</evidence>
<protein>
    <recommendedName>
        <fullName evidence="4 12">Trigger factor</fullName>
        <shortName evidence="12">TF</shortName>
        <ecNumber evidence="3 12">5.2.1.8</ecNumber>
    </recommendedName>
    <alternativeName>
        <fullName evidence="11 12">PPIase</fullName>
    </alternativeName>
</protein>
<dbReference type="InterPro" id="IPR037041">
    <property type="entry name" value="Trigger_fac_C_sf"/>
</dbReference>
<comment type="domain">
    <text evidence="12">Consists of 3 domains; the N-terminus binds the ribosome, the middle domain has PPIase activity, while the C-terminus has intrinsic chaperone activity on its own.</text>
</comment>
<dbReference type="InterPro" id="IPR027304">
    <property type="entry name" value="Trigger_fact/SurA_dom_sf"/>
</dbReference>
<dbReference type="SUPFAM" id="SSF54534">
    <property type="entry name" value="FKBP-like"/>
    <property type="match status" value="1"/>
</dbReference>
<evidence type="ECO:0000256" key="1">
    <source>
        <dbReference type="ARBA" id="ARBA00000971"/>
    </source>
</evidence>
<dbReference type="HAMAP" id="MF_00303">
    <property type="entry name" value="Trigger_factor_Tig"/>
    <property type="match status" value="1"/>
</dbReference>
<dbReference type="InterPro" id="IPR005215">
    <property type="entry name" value="Trig_fac"/>
</dbReference>
<dbReference type="Gene3D" id="3.10.50.40">
    <property type="match status" value="1"/>
</dbReference>
<dbReference type="AlphaFoldDB" id="A0A371XAT9"/>
<evidence type="ECO:0000259" key="15">
    <source>
        <dbReference type="PROSITE" id="PS50059"/>
    </source>
</evidence>
<dbReference type="NCBIfam" id="TIGR00115">
    <property type="entry name" value="tig"/>
    <property type="match status" value="1"/>
</dbReference>
<dbReference type="InterPro" id="IPR046357">
    <property type="entry name" value="PPIase_dom_sf"/>
</dbReference>
<dbReference type="GO" id="GO:0051301">
    <property type="term" value="P:cell division"/>
    <property type="evidence" value="ECO:0007669"/>
    <property type="project" value="UniProtKB-KW"/>
</dbReference>
<dbReference type="PANTHER" id="PTHR30560:SF3">
    <property type="entry name" value="TRIGGER FACTOR-LIKE PROTEIN TIG, CHLOROPLASTIC"/>
    <property type="match status" value="1"/>
</dbReference>
<evidence type="ECO:0000256" key="7">
    <source>
        <dbReference type="ARBA" id="ARBA00023186"/>
    </source>
</evidence>
<dbReference type="SUPFAM" id="SSF109998">
    <property type="entry name" value="Triger factor/SurA peptide-binding domain-like"/>
    <property type="match status" value="1"/>
</dbReference>
<gene>
    <name evidence="12" type="primary">tig</name>
    <name evidence="16" type="ORF">DYI37_02595</name>
</gene>
<evidence type="ECO:0000256" key="8">
    <source>
        <dbReference type="ARBA" id="ARBA00023235"/>
    </source>
</evidence>
<evidence type="ECO:0000256" key="2">
    <source>
        <dbReference type="ARBA" id="ARBA00005464"/>
    </source>
</evidence>
<dbReference type="Gene3D" id="1.10.3120.10">
    <property type="entry name" value="Trigger factor, C-terminal domain"/>
    <property type="match status" value="1"/>
</dbReference>
<sequence length="453" mass="50780">MQVTETKAEGLKREIEVVVPASDLEARLQTRLHEAKDKVQLKGFRPGKVPVSHLRKMYGKSFMAEIVNEILRDTPRNVIAERGERSAMQPEVGMSEDEAEAEKVLAGKSDFKFTLSYEKLPSFELQPTGGIKIERPIVEVPDEEVEEQVKRVAENAREYAPKDAAAETGDRVTLDFVGKIDGEAFQGGSANDSNLVIGSGQFIPGFEDQLIGVSAGDEKQVVVTFPEDYGAPDLAGKEATFDVTVKSVASPAEIEIDDELAKKLGLESAERLRTVVREQIESQYGQATRQKVKRQILDALDETYSFELPTKLVEAEFNNIWNQVQAELQRSGKSFEDEDTTEEKAREEYQKLAERRVRLGLVLSEIGEKEGVQVTEEELQRAMFDQLRRYPGQEQQVYEFYQKNPDALASLRAPIYEEKVIDKLLGEADVTDKVVTKEELLAEDEEDEALTAA</sequence>
<dbReference type="GO" id="GO:0043335">
    <property type="term" value="P:protein unfolding"/>
    <property type="evidence" value="ECO:0007669"/>
    <property type="project" value="TreeGrafter"/>
</dbReference>
<feature type="domain" description="PPIase FKBP-type" evidence="15">
    <location>
        <begin position="169"/>
        <end position="270"/>
    </location>
</feature>
<keyword evidence="12" id="KW-0963">Cytoplasm</keyword>